<evidence type="ECO:0000313" key="6">
    <source>
        <dbReference type="Proteomes" id="UP000240638"/>
    </source>
</evidence>
<reference evidence="5 6" key="1">
    <citation type="submission" date="2018-03" db="EMBL/GenBank/DDBJ databases">
        <title>Whole genome analyses suggest that Burkholderia sensu lato contains two further novel genera in the rhizoxinica-symbiotica group Mycetohabitans gen. nov., and Trinickia gen. nov.: implications for the evolution of diazotrophy and nodulation in the Burkholderiaceae.</title>
        <authorList>
            <person name="Estrada De Los Santos P."/>
            <person name="Palmer M."/>
            <person name="Chavez-Ramirez B."/>
            <person name="Steenkamp E.T."/>
            <person name="Hirsch A.M."/>
            <person name="Manyaka P."/>
            <person name="Maluk M."/>
            <person name="Lafos M."/>
            <person name="Crook M."/>
            <person name="Gross E."/>
            <person name="Simon M.F."/>
            <person name="Bueno Dos Reis Junior F."/>
            <person name="Poole P.S."/>
            <person name="Venter S.N."/>
            <person name="James E.K."/>
        </authorList>
    </citation>
    <scope>NUCLEOTIDE SEQUENCE [LARGE SCALE GENOMIC DNA]</scope>
    <source>
        <strain evidence="5 6">JPY-366</strain>
    </source>
</reference>
<dbReference type="Pfam" id="PF12833">
    <property type="entry name" value="HTH_18"/>
    <property type="match status" value="1"/>
</dbReference>
<dbReference type="InterPro" id="IPR009057">
    <property type="entry name" value="Homeodomain-like_sf"/>
</dbReference>
<dbReference type="GO" id="GO:0043565">
    <property type="term" value="F:sequence-specific DNA binding"/>
    <property type="evidence" value="ECO:0007669"/>
    <property type="project" value="InterPro"/>
</dbReference>
<dbReference type="PROSITE" id="PS01124">
    <property type="entry name" value="HTH_ARAC_FAMILY_2"/>
    <property type="match status" value="1"/>
</dbReference>
<dbReference type="InterPro" id="IPR018062">
    <property type="entry name" value="HTH_AraC-typ_CS"/>
</dbReference>
<dbReference type="InterPro" id="IPR050204">
    <property type="entry name" value="AraC_XylS_family_regulators"/>
</dbReference>
<organism evidence="5 6">
    <name type="scientific">Trinickia symbiotica</name>
    <dbReference type="NCBI Taxonomy" id="863227"/>
    <lineage>
        <taxon>Bacteria</taxon>
        <taxon>Pseudomonadati</taxon>
        <taxon>Pseudomonadota</taxon>
        <taxon>Betaproteobacteria</taxon>
        <taxon>Burkholderiales</taxon>
        <taxon>Burkholderiaceae</taxon>
        <taxon>Trinickia</taxon>
    </lineage>
</organism>
<dbReference type="EMBL" id="PYUC01000005">
    <property type="protein sequence ID" value="PTB20568.1"/>
    <property type="molecule type" value="Genomic_DNA"/>
</dbReference>
<evidence type="ECO:0000256" key="2">
    <source>
        <dbReference type="ARBA" id="ARBA00023125"/>
    </source>
</evidence>
<dbReference type="Gene3D" id="1.10.10.60">
    <property type="entry name" value="Homeodomain-like"/>
    <property type="match status" value="1"/>
</dbReference>
<accession>A0A2T3XVP0</accession>
<dbReference type="InterPro" id="IPR018060">
    <property type="entry name" value="HTH_AraC"/>
</dbReference>
<dbReference type="PANTHER" id="PTHR46796:SF13">
    <property type="entry name" value="HTH-TYPE TRANSCRIPTIONAL ACTIVATOR RHAS"/>
    <property type="match status" value="1"/>
</dbReference>
<evidence type="ECO:0000256" key="1">
    <source>
        <dbReference type="ARBA" id="ARBA00023015"/>
    </source>
</evidence>
<dbReference type="SMART" id="SM00342">
    <property type="entry name" value="HTH_ARAC"/>
    <property type="match status" value="1"/>
</dbReference>
<evidence type="ECO:0000256" key="3">
    <source>
        <dbReference type="ARBA" id="ARBA00023163"/>
    </source>
</evidence>
<dbReference type="AlphaFoldDB" id="A0A2T3XVP0"/>
<gene>
    <name evidence="5" type="ORF">C9I57_12080</name>
</gene>
<sequence>MPVWSVAVSDVDPADFDAIVVPQPFPDSATCDAEILSWLADADGKTEIIPLFLQAGAVMVAGVPRLPRASMALHRDGTERNGQVAKTWQIASGTERSAQQPALSASIALRMRSLEVCADEPEICGVSERIKTAVQWLKEHYGERVSISGMAKLALMSERNFQRRFRGEVGMTPHEYLSKVRLESARSLLDNTALPVDKIARHCGLFNGDHLRKQFLKRFGITPAEYRSARVSIMRAAADMGAD</sequence>
<dbReference type="SUPFAM" id="SSF46689">
    <property type="entry name" value="Homeodomain-like"/>
    <property type="match status" value="2"/>
</dbReference>
<comment type="caution">
    <text evidence="5">The sequence shown here is derived from an EMBL/GenBank/DDBJ whole genome shotgun (WGS) entry which is preliminary data.</text>
</comment>
<evidence type="ECO:0000259" key="4">
    <source>
        <dbReference type="PROSITE" id="PS01124"/>
    </source>
</evidence>
<evidence type="ECO:0000313" key="5">
    <source>
        <dbReference type="EMBL" id="PTB20568.1"/>
    </source>
</evidence>
<name>A0A2T3XVP0_9BURK</name>
<dbReference type="PANTHER" id="PTHR46796">
    <property type="entry name" value="HTH-TYPE TRANSCRIPTIONAL ACTIVATOR RHAS-RELATED"/>
    <property type="match status" value="1"/>
</dbReference>
<dbReference type="GO" id="GO:0003700">
    <property type="term" value="F:DNA-binding transcription factor activity"/>
    <property type="evidence" value="ECO:0007669"/>
    <property type="project" value="InterPro"/>
</dbReference>
<protein>
    <recommendedName>
        <fullName evidence="4">HTH araC/xylS-type domain-containing protein</fullName>
    </recommendedName>
</protein>
<keyword evidence="3" id="KW-0804">Transcription</keyword>
<keyword evidence="2" id="KW-0238">DNA-binding</keyword>
<feature type="domain" description="HTH araC/xylS-type" evidence="4">
    <location>
        <begin position="131"/>
        <end position="229"/>
    </location>
</feature>
<dbReference type="PROSITE" id="PS00041">
    <property type="entry name" value="HTH_ARAC_FAMILY_1"/>
    <property type="match status" value="1"/>
</dbReference>
<dbReference type="RefSeq" id="WP_107150889.1">
    <property type="nucleotide sequence ID" value="NZ_PYUC01000005.1"/>
</dbReference>
<keyword evidence="1" id="KW-0805">Transcription regulation</keyword>
<proteinExistence type="predicted"/>
<dbReference type="Proteomes" id="UP000240638">
    <property type="component" value="Unassembled WGS sequence"/>
</dbReference>